<protein>
    <recommendedName>
        <fullName evidence="5">Peptidase M10 metallopeptidase domain-containing protein</fullName>
    </recommendedName>
</protein>
<dbReference type="AlphaFoldDB" id="A0A9X1QNH0"/>
<keyword evidence="2" id="KW-0732">Signal</keyword>
<name>A0A9X1QNH0_9SPHN</name>
<reference evidence="3" key="1">
    <citation type="submission" date="2022-01" db="EMBL/GenBank/DDBJ databases">
        <authorList>
            <person name="Jo J.-H."/>
            <person name="Im W.-T."/>
        </authorList>
    </citation>
    <scope>NUCLEOTIDE SEQUENCE</scope>
    <source>
        <strain evidence="3">G124</strain>
    </source>
</reference>
<dbReference type="EMBL" id="JAKFGM010000003">
    <property type="protein sequence ID" value="MCF2515729.1"/>
    <property type="molecule type" value="Genomic_DNA"/>
</dbReference>
<feature type="region of interest" description="Disordered" evidence="1">
    <location>
        <begin position="223"/>
        <end position="249"/>
    </location>
</feature>
<dbReference type="RefSeq" id="WP_235068440.1">
    <property type="nucleotide sequence ID" value="NZ_JAKFGM010000003.1"/>
</dbReference>
<comment type="caution">
    <text evidence="3">The sequence shown here is derived from an EMBL/GenBank/DDBJ whole genome shotgun (WGS) entry which is preliminary data.</text>
</comment>
<accession>A0A9X1QNH0</accession>
<organism evidence="3 4">
    <name type="scientific">Sphingomonas cremea</name>
    <dbReference type="NCBI Taxonomy" id="2904799"/>
    <lineage>
        <taxon>Bacteria</taxon>
        <taxon>Pseudomonadati</taxon>
        <taxon>Pseudomonadota</taxon>
        <taxon>Alphaproteobacteria</taxon>
        <taxon>Sphingomonadales</taxon>
        <taxon>Sphingomonadaceae</taxon>
        <taxon>Sphingomonas</taxon>
    </lineage>
</organism>
<dbReference type="SUPFAM" id="SSF55486">
    <property type="entry name" value="Metalloproteases ('zincins'), catalytic domain"/>
    <property type="match status" value="1"/>
</dbReference>
<evidence type="ECO:0000256" key="2">
    <source>
        <dbReference type="SAM" id="SignalP"/>
    </source>
</evidence>
<evidence type="ECO:0000256" key="1">
    <source>
        <dbReference type="SAM" id="MobiDB-lite"/>
    </source>
</evidence>
<dbReference type="Gene3D" id="3.40.390.10">
    <property type="entry name" value="Collagenase (Catalytic Domain)"/>
    <property type="match status" value="1"/>
</dbReference>
<feature type="signal peptide" evidence="2">
    <location>
        <begin position="1"/>
        <end position="23"/>
    </location>
</feature>
<dbReference type="InterPro" id="IPR024079">
    <property type="entry name" value="MetalloPept_cat_dom_sf"/>
</dbReference>
<evidence type="ECO:0000313" key="3">
    <source>
        <dbReference type="EMBL" id="MCF2515729.1"/>
    </source>
</evidence>
<dbReference type="Proteomes" id="UP001139410">
    <property type="component" value="Unassembled WGS sequence"/>
</dbReference>
<feature type="chain" id="PRO_5040880224" description="Peptidase M10 metallopeptidase domain-containing protein" evidence="2">
    <location>
        <begin position="24"/>
        <end position="280"/>
    </location>
</feature>
<sequence>MRKMFVRAALLSCAALVTGPAIANHSWGGYHWAGDGSNLTLKVNTAITSQWNTSVSDSISDWNQSTELVLNSASSSASAKRCSPISGQILVCNASYGQRGWLGIASIWLTNGHISQATTKLNDSYHNYAPYNSPAWRALVACQEIGHDFGLDHQDETFDNVNLGTCMDYTNAPDGGLVGGFNYGPSNRHPNTHDYDELKAIYNHDDGFTTAKSATNFGIRQVGQAPPQSAAGSGDSPAEWGRAIHNDSQGRPDVFLKDLGAGKKVITHVFWAIGKGPNNG</sequence>
<keyword evidence="4" id="KW-1185">Reference proteome</keyword>
<gene>
    <name evidence="3" type="ORF">LVY65_11725</name>
</gene>
<dbReference type="GO" id="GO:0008237">
    <property type="term" value="F:metallopeptidase activity"/>
    <property type="evidence" value="ECO:0007669"/>
    <property type="project" value="InterPro"/>
</dbReference>
<evidence type="ECO:0000313" key="4">
    <source>
        <dbReference type="Proteomes" id="UP001139410"/>
    </source>
</evidence>
<proteinExistence type="predicted"/>
<evidence type="ECO:0008006" key="5">
    <source>
        <dbReference type="Google" id="ProtNLM"/>
    </source>
</evidence>